<evidence type="ECO:0000256" key="1">
    <source>
        <dbReference type="SAM" id="MobiDB-lite"/>
    </source>
</evidence>
<gene>
    <name evidence="2" type="ORF">HAX54_018234</name>
</gene>
<evidence type="ECO:0000313" key="3">
    <source>
        <dbReference type="Proteomes" id="UP000823775"/>
    </source>
</evidence>
<protein>
    <submittedName>
        <fullName evidence="2">Uncharacterized protein</fullName>
    </submittedName>
</protein>
<dbReference type="EMBL" id="JACEIK010002239">
    <property type="protein sequence ID" value="MCD9559906.1"/>
    <property type="molecule type" value="Genomic_DNA"/>
</dbReference>
<feature type="region of interest" description="Disordered" evidence="1">
    <location>
        <begin position="1"/>
        <end position="28"/>
    </location>
</feature>
<accession>A0ABS8UM23</accession>
<evidence type="ECO:0000313" key="2">
    <source>
        <dbReference type="EMBL" id="MCD9559906.1"/>
    </source>
</evidence>
<sequence length="77" mass="7748">MGFVGDTQKIDGGSGSGSGSGDKGGCFMRGMKSLVRRKQVDSANSKSSSASGSAHQLAKALTIPHLIAIGCKAACIY</sequence>
<reference evidence="2 3" key="1">
    <citation type="journal article" date="2021" name="BMC Genomics">
        <title>Datura genome reveals duplications of psychoactive alkaloid biosynthetic genes and high mutation rate following tissue culture.</title>
        <authorList>
            <person name="Rajewski A."/>
            <person name="Carter-House D."/>
            <person name="Stajich J."/>
            <person name="Litt A."/>
        </authorList>
    </citation>
    <scope>NUCLEOTIDE SEQUENCE [LARGE SCALE GENOMIC DNA]</scope>
    <source>
        <strain evidence="2">AR-01</strain>
    </source>
</reference>
<comment type="caution">
    <text evidence="2">The sequence shown here is derived from an EMBL/GenBank/DDBJ whole genome shotgun (WGS) entry which is preliminary data.</text>
</comment>
<feature type="compositionally biased region" description="Gly residues" evidence="1">
    <location>
        <begin position="12"/>
        <end position="24"/>
    </location>
</feature>
<organism evidence="2 3">
    <name type="scientific">Datura stramonium</name>
    <name type="common">Jimsonweed</name>
    <name type="synonym">Common thornapple</name>
    <dbReference type="NCBI Taxonomy" id="4076"/>
    <lineage>
        <taxon>Eukaryota</taxon>
        <taxon>Viridiplantae</taxon>
        <taxon>Streptophyta</taxon>
        <taxon>Embryophyta</taxon>
        <taxon>Tracheophyta</taxon>
        <taxon>Spermatophyta</taxon>
        <taxon>Magnoliopsida</taxon>
        <taxon>eudicotyledons</taxon>
        <taxon>Gunneridae</taxon>
        <taxon>Pentapetalae</taxon>
        <taxon>asterids</taxon>
        <taxon>lamiids</taxon>
        <taxon>Solanales</taxon>
        <taxon>Solanaceae</taxon>
        <taxon>Solanoideae</taxon>
        <taxon>Datureae</taxon>
        <taxon>Datura</taxon>
    </lineage>
</organism>
<name>A0ABS8UM23_DATST</name>
<keyword evidence="3" id="KW-1185">Reference proteome</keyword>
<proteinExistence type="predicted"/>
<dbReference type="Proteomes" id="UP000823775">
    <property type="component" value="Unassembled WGS sequence"/>
</dbReference>